<organism evidence="3 4">
    <name type="scientific">Bodo saltans</name>
    <name type="common">Flagellated protozoan</name>
    <dbReference type="NCBI Taxonomy" id="75058"/>
    <lineage>
        <taxon>Eukaryota</taxon>
        <taxon>Discoba</taxon>
        <taxon>Euglenozoa</taxon>
        <taxon>Kinetoplastea</taxon>
        <taxon>Metakinetoplastina</taxon>
        <taxon>Eubodonida</taxon>
        <taxon>Bodonidae</taxon>
        <taxon>Bodo</taxon>
    </lineage>
</organism>
<evidence type="ECO:0000313" key="3">
    <source>
        <dbReference type="EMBL" id="CUG06473.1"/>
    </source>
</evidence>
<keyword evidence="1" id="KW-0175">Coiled coil</keyword>
<reference evidence="4" key="1">
    <citation type="submission" date="2015-09" db="EMBL/GenBank/DDBJ databases">
        <authorList>
            <consortium name="Pathogen Informatics"/>
        </authorList>
    </citation>
    <scope>NUCLEOTIDE SEQUENCE [LARGE SCALE GENOMIC DNA]</scope>
    <source>
        <strain evidence="4">Lake Konstanz</strain>
    </source>
</reference>
<feature type="region of interest" description="Disordered" evidence="2">
    <location>
        <begin position="789"/>
        <end position="849"/>
    </location>
</feature>
<feature type="compositionally biased region" description="Polar residues" evidence="2">
    <location>
        <begin position="801"/>
        <end position="810"/>
    </location>
</feature>
<evidence type="ECO:0000256" key="1">
    <source>
        <dbReference type="SAM" id="Coils"/>
    </source>
</evidence>
<evidence type="ECO:0000256" key="2">
    <source>
        <dbReference type="SAM" id="MobiDB-lite"/>
    </source>
</evidence>
<sequence>MNVASPAQSAEDRQDWVALRAVAELAYLNGALQTSTYPLLRTAASCGYLRSTDTSVGLSHPLLFELSNLRSSEGVLHDAHRRTLVETLIEDVVLSASGRYPNLKTLGKAAKSPPAASVPPPPAAPSAQLVLSHPLPSASAARRYPSLAILGATTHPKQHLALTPFISECEAIAGSPFDAVGAGDDSDEELFTGASGEQSYLQPRNVAFLFTKPHAFGRYSQQLVESALSKRQFRIERCGVMSTDRIREEGLIDKHYAAIARYACEWDAAQIQLPPSAISTFSKTFGEDWSTCVSSGRVLNAVQAAARYKCANGIELAAVWGKNPKRTKLGPGLYAGYVSDDAHYILNGFYLANREKFTAPRGFINWYVVSWEEHQMPWSEFRGNFIGPTNPAEAPLDSLRGKFLAQWKDLGLAYAPTVSDNGVHASAGPLEGLAERLVWLPRHALAHDVFGRALMKRGVAPAFVQQLLANPEVTLPIGALGSSTPKKGLIFDLLEDTQTSDALEAIVRLQQDVLNRTPPGGFVSPFAILQQCVDHGTEVTPKYKAVSALLALSGFATQLASTPVAPLATTQAETVVAAAVLEEPAHGPSSLRPRPTYGRAVSSPYQYDRRNSGAGLERIFQFTIQHVSSRRYASKLSTEVSATIAVEASFFGLRALHAAVVSIKKEVAPDPYVQVTTMSWAPTYGNAEHRRAVAQLPPVHAPRVPIIPKPPLTSRISPTNVDGDDTIVTASTARARLNTADRIKKRTNKLQQEILELNQRDRIKKRTNKLQQEILELNQRHEARNLVRIASSPRRPAQYVSPRQTVQQVPASPETPKRSSQGPSGAQLPPLQPERVSLASFPVKQQKKR</sequence>
<protein>
    <submittedName>
        <fullName evidence="3">Uncharacterized protein</fullName>
    </submittedName>
</protein>
<feature type="coiled-coil region" evidence="1">
    <location>
        <begin position="740"/>
        <end position="780"/>
    </location>
</feature>
<dbReference type="AlphaFoldDB" id="A0A0S4IXV0"/>
<dbReference type="Gene3D" id="3.30.70.141">
    <property type="entry name" value="Nucleoside diphosphate kinase-like domain"/>
    <property type="match status" value="1"/>
</dbReference>
<proteinExistence type="predicted"/>
<dbReference type="EMBL" id="CYKH01000589">
    <property type="protein sequence ID" value="CUG06473.1"/>
    <property type="molecule type" value="Genomic_DNA"/>
</dbReference>
<gene>
    <name evidence="3" type="ORF">BSAL_72840</name>
</gene>
<feature type="region of interest" description="Disordered" evidence="2">
    <location>
        <begin position="585"/>
        <end position="604"/>
    </location>
</feature>
<evidence type="ECO:0000313" key="4">
    <source>
        <dbReference type="Proteomes" id="UP000051952"/>
    </source>
</evidence>
<dbReference type="InterPro" id="IPR036850">
    <property type="entry name" value="NDK-like_dom_sf"/>
</dbReference>
<keyword evidence="4" id="KW-1185">Reference proteome</keyword>
<dbReference type="Proteomes" id="UP000051952">
    <property type="component" value="Unassembled WGS sequence"/>
</dbReference>
<dbReference type="VEuPathDB" id="TriTrypDB:BSAL_72840"/>
<name>A0A0S4IXV0_BODSA</name>
<dbReference type="OrthoDB" id="2162449at2759"/>
<dbReference type="SUPFAM" id="SSF54919">
    <property type="entry name" value="Nucleoside diphosphate kinase, NDK"/>
    <property type="match status" value="1"/>
</dbReference>
<accession>A0A0S4IXV0</accession>